<gene>
    <name evidence="1" type="ORF">DENOEST_2014</name>
</gene>
<sequence>MYRQDEQMIRPESSCITGCATRFDDEPPWTEDDILRLHGLLLEKSLHDLFDLRVSAATRADILEWMQVTKERSKAFSYRACCRLFGLDAEEIRDRVLQRYRQRHTH</sequence>
<organism evidence="1 2">
    <name type="scientific">Denitratisoma oestradiolicum</name>
    <dbReference type="NCBI Taxonomy" id="311182"/>
    <lineage>
        <taxon>Bacteria</taxon>
        <taxon>Pseudomonadati</taxon>
        <taxon>Pseudomonadota</taxon>
        <taxon>Betaproteobacteria</taxon>
        <taxon>Nitrosomonadales</taxon>
        <taxon>Sterolibacteriaceae</taxon>
        <taxon>Denitratisoma</taxon>
    </lineage>
</organism>
<keyword evidence="2" id="KW-1185">Reference proteome</keyword>
<dbReference type="EMBL" id="LR778301">
    <property type="protein sequence ID" value="CAB1369179.1"/>
    <property type="molecule type" value="Genomic_DNA"/>
</dbReference>
<proteinExistence type="predicted"/>
<accession>A0A6S6XYE6</accession>
<name>A0A6S6XYE6_9PROT</name>
<evidence type="ECO:0000313" key="1">
    <source>
        <dbReference type="EMBL" id="CAB1369179.1"/>
    </source>
</evidence>
<evidence type="ECO:0000313" key="2">
    <source>
        <dbReference type="Proteomes" id="UP000515733"/>
    </source>
</evidence>
<dbReference type="Proteomes" id="UP000515733">
    <property type="component" value="Chromosome"/>
</dbReference>
<dbReference type="KEGG" id="doe:DENOEST_2014"/>
<reference evidence="1 2" key="1">
    <citation type="submission" date="2020-03" db="EMBL/GenBank/DDBJ databases">
        <authorList>
            <consortium name="Genoscope - CEA"/>
            <person name="William W."/>
        </authorList>
    </citation>
    <scope>NUCLEOTIDE SEQUENCE [LARGE SCALE GENOMIC DNA]</scope>
    <source>
        <strain evidence="2">DSM 16959</strain>
    </source>
</reference>
<dbReference type="AlphaFoldDB" id="A0A6S6XYE6"/>
<dbReference type="RefSeq" id="WP_145769168.1">
    <property type="nucleotide sequence ID" value="NZ_LR778301.1"/>
</dbReference>
<protein>
    <submittedName>
        <fullName evidence="1">Uncharacterized protein</fullName>
    </submittedName>
</protein>